<feature type="compositionally biased region" description="Low complexity" evidence="1">
    <location>
        <begin position="322"/>
        <end position="337"/>
    </location>
</feature>
<dbReference type="EMBL" id="CQEM01000010">
    <property type="protein sequence ID" value="CNL27277.1"/>
    <property type="molecule type" value="Genomic_DNA"/>
</dbReference>
<organism evidence="2 3">
    <name type="scientific">Yersinia aleksiciae</name>
    <dbReference type="NCBI Taxonomy" id="263819"/>
    <lineage>
        <taxon>Bacteria</taxon>
        <taxon>Pseudomonadati</taxon>
        <taxon>Pseudomonadota</taxon>
        <taxon>Gammaproteobacteria</taxon>
        <taxon>Enterobacterales</taxon>
        <taxon>Yersiniaceae</taxon>
        <taxon>Yersinia</taxon>
    </lineage>
</organism>
<dbReference type="AlphaFoldDB" id="A0A0T9U9N2"/>
<name>A0A0T9U9N2_YERAE</name>
<proteinExistence type="predicted"/>
<dbReference type="SUPFAM" id="SSF46785">
    <property type="entry name" value="Winged helix' DNA-binding domain"/>
    <property type="match status" value="1"/>
</dbReference>
<dbReference type="STRING" id="28152.CH54_2322"/>
<dbReference type="InterPro" id="IPR016084">
    <property type="entry name" value="Haem_Oase-like_multi-hlx"/>
</dbReference>
<evidence type="ECO:0000313" key="2">
    <source>
        <dbReference type="EMBL" id="CNL27277.1"/>
    </source>
</evidence>
<gene>
    <name evidence="2" type="ORF">ERS008460_02387</name>
</gene>
<evidence type="ECO:0008006" key="4">
    <source>
        <dbReference type="Google" id="ProtNLM"/>
    </source>
</evidence>
<dbReference type="InterPro" id="IPR036390">
    <property type="entry name" value="WH_DNA-bd_sf"/>
</dbReference>
<dbReference type="RefSeq" id="WP_050126070.1">
    <property type="nucleotide sequence ID" value="NZ_CABHQD010000357.1"/>
</dbReference>
<dbReference type="Proteomes" id="UP000040088">
    <property type="component" value="Unassembled WGS sequence"/>
</dbReference>
<feature type="region of interest" description="Disordered" evidence="1">
    <location>
        <begin position="316"/>
        <end position="337"/>
    </location>
</feature>
<accession>A0A0T9U9N2</accession>
<evidence type="ECO:0000313" key="3">
    <source>
        <dbReference type="Proteomes" id="UP000040088"/>
    </source>
</evidence>
<sequence length="337" mass="38532">MEGSKPLLLPHITLSTHTASRAGVLLTIADLGEWDRFNRLLECCDGKHTTEQIATTLSLDISTLNNTLNSLEEAGFIWCLPDYHAIPTSLFLQEFNRWLPIWVHQMYDQPMIWQGLYEGNEPASIMIGWAQENMHYTRSVMAHMPLAVQYANTAKERQIQLRHLSEEWDHYRLFMTACQSTGVSEESLNQSRPLASTLNITLFMRSVAPLGTLVYNACEALLEATTDNGRTVVDFYQTVGQRHNLPQTFTDELVHHLMVDKEFGHIDIFAQLLEDYPMLPASTVASIFSSCHRLAEWFEIWNDDIYQHYRQSDSPYSVNHNTSQKTSHQHQSSGVDG</sequence>
<dbReference type="SUPFAM" id="SSF48613">
    <property type="entry name" value="Heme oxygenase-like"/>
    <property type="match status" value="1"/>
</dbReference>
<protein>
    <recommendedName>
        <fullName evidence="4">Thiaminase-2/PQQC domain-containing protein</fullName>
    </recommendedName>
</protein>
<evidence type="ECO:0000256" key="1">
    <source>
        <dbReference type="SAM" id="MobiDB-lite"/>
    </source>
</evidence>
<reference evidence="3" key="1">
    <citation type="submission" date="2015-03" db="EMBL/GenBank/DDBJ databases">
        <authorList>
            <consortium name="Pathogen Informatics"/>
        </authorList>
    </citation>
    <scope>NUCLEOTIDE SEQUENCE [LARGE SCALE GENOMIC DNA]</scope>
    <source>
        <strain evidence="3">IP27925</strain>
    </source>
</reference>
<dbReference type="Gene3D" id="1.20.910.10">
    <property type="entry name" value="Heme oxygenase-like"/>
    <property type="match status" value="1"/>
</dbReference>